<gene>
    <name evidence="2" type="ORF">E3J48_05110</name>
</gene>
<dbReference type="NCBIfam" id="NF033546">
    <property type="entry name" value="transpos_IS21"/>
    <property type="match status" value="1"/>
</dbReference>
<reference evidence="2 3" key="1">
    <citation type="submission" date="2019-03" db="EMBL/GenBank/DDBJ databases">
        <title>Metabolic potential of uncultured bacteria and archaea associated with petroleum seepage in deep-sea sediments.</title>
        <authorList>
            <person name="Dong X."/>
            <person name="Hubert C."/>
        </authorList>
    </citation>
    <scope>NUCLEOTIDE SEQUENCE [LARGE SCALE GENOMIC DNA]</scope>
    <source>
        <strain evidence="2">E29_bin52</strain>
    </source>
</reference>
<protein>
    <submittedName>
        <fullName evidence="2">IS21 family transposase</fullName>
    </submittedName>
</protein>
<dbReference type="PANTHER" id="PTHR35004:SF6">
    <property type="entry name" value="TRANSPOSASE"/>
    <property type="match status" value="1"/>
</dbReference>
<name>A0A523W4J3_UNCAE</name>
<proteinExistence type="predicted"/>
<dbReference type="AlphaFoldDB" id="A0A523W4J3"/>
<comment type="caution">
    <text evidence="2">The sequence shown here is derived from an EMBL/GenBank/DDBJ whole genome shotgun (WGS) entry which is preliminary data.</text>
</comment>
<organism evidence="2 3">
    <name type="scientific">Aerophobetes bacterium</name>
    <dbReference type="NCBI Taxonomy" id="2030807"/>
    <lineage>
        <taxon>Bacteria</taxon>
        <taxon>Candidatus Aerophobota</taxon>
    </lineage>
</organism>
<dbReference type="GO" id="GO:0015074">
    <property type="term" value="P:DNA integration"/>
    <property type="evidence" value="ECO:0007669"/>
    <property type="project" value="InterPro"/>
</dbReference>
<dbReference type="InterPro" id="IPR012337">
    <property type="entry name" value="RNaseH-like_sf"/>
</dbReference>
<evidence type="ECO:0000313" key="3">
    <source>
        <dbReference type="Proteomes" id="UP000319130"/>
    </source>
</evidence>
<dbReference type="SUPFAM" id="SSF53098">
    <property type="entry name" value="Ribonuclease H-like"/>
    <property type="match status" value="1"/>
</dbReference>
<dbReference type="GO" id="GO:0003676">
    <property type="term" value="F:nucleic acid binding"/>
    <property type="evidence" value="ECO:0007669"/>
    <property type="project" value="InterPro"/>
</dbReference>
<dbReference type="Gene3D" id="3.30.420.10">
    <property type="entry name" value="Ribonuclease H-like superfamily/Ribonuclease H"/>
    <property type="match status" value="1"/>
</dbReference>
<dbReference type="Proteomes" id="UP000319130">
    <property type="component" value="Unassembled WGS sequence"/>
</dbReference>
<dbReference type="InterPro" id="IPR036397">
    <property type="entry name" value="RNaseH_sf"/>
</dbReference>
<evidence type="ECO:0000313" key="2">
    <source>
        <dbReference type="EMBL" id="TET61923.1"/>
    </source>
</evidence>
<dbReference type="PANTHER" id="PTHR35004">
    <property type="entry name" value="TRANSPOSASE RV3428C-RELATED"/>
    <property type="match status" value="1"/>
</dbReference>
<accession>A0A523W4J3</accession>
<sequence length="268" mass="30927">MGTRILSEIKKEGYTGSLTTLYRFLKEITKDPPVKTTCRYETDPGEQGQFDWTPYEVILDGRKHKVTCFLFILGYSRQKYMTFSLNKTLASVIEALEKALRSFGGSPKKVLLDNAKQMVVEHLKGGIVKLNETSLKLAGLYRFQPKPCRLYWPRTKGKVERPFYYIEQHFIKGREFSSLEDLIGQGREFIDTWDDKVHTTTLEKPKLRFEEERDLLIPLPEARFSPTIQKLEEGKLGLSGILSRLKILLPPCICREKSMGKRITRGIS</sequence>
<feature type="domain" description="Integrase catalytic" evidence="1">
    <location>
        <begin position="40"/>
        <end position="213"/>
    </location>
</feature>
<dbReference type="InterPro" id="IPR001584">
    <property type="entry name" value="Integrase_cat-core"/>
</dbReference>
<evidence type="ECO:0000259" key="1">
    <source>
        <dbReference type="PROSITE" id="PS50994"/>
    </source>
</evidence>
<dbReference type="PROSITE" id="PS50994">
    <property type="entry name" value="INTEGRASE"/>
    <property type="match status" value="1"/>
</dbReference>
<dbReference type="EMBL" id="SOIZ01000220">
    <property type="protein sequence ID" value="TET61923.1"/>
    <property type="molecule type" value="Genomic_DNA"/>
</dbReference>